<dbReference type="OrthoDB" id="428639at2759"/>
<keyword evidence="3" id="KW-1185">Reference proteome</keyword>
<evidence type="ECO:0000313" key="2">
    <source>
        <dbReference type="EMBL" id="CAE7744285.1"/>
    </source>
</evidence>
<name>A0A812XN01_9DINO</name>
<evidence type="ECO:0000313" key="3">
    <source>
        <dbReference type="Proteomes" id="UP000601435"/>
    </source>
</evidence>
<proteinExistence type="predicted"/>
<dbReference type="AlphaFoldDB" id="A0A812XN01"/>
<dbReference type="Proteomes" id="UP000601435">
    <property type="component" value="Unassembled WGS sequence"/>
</dbReference>
<gene>
    <name evidence="2" type="ORF">SNEC2469_LOCUS21544</name>
</gene>
<organism evidence="2 3">
    <name type="scientific">Symbiodinium necroappetens</name>
    <dbReference type="NCBI Taxonomy" id="1628268"/>
    <lineage>
        <taxon>Eukaryota</taxon>
        <taxon>Sar</taxon>
        <taxon>Alveolata</taxon>
        <taxon>Dinophyceae</taxon>
        <taxon>Suessiales</taxon>
        <taxon>Symbiodiniaceae</taxon>
        <taxon>Symbiodinium</taxon>
    </lineage>
</organism>
<evidence type="ECO:0000256" key="1">
    <source>
        <dbReference type="SAM" id="MobiDB-lite"/>
    </source>
</evidence>
<accession>A0A812XN01</accession>
<comment type="caution">
    <text evidence="2">The sequence shown here is derived from an EMBL/GenBank/DDBJ whole genome shotgun (WGS) entry which is preliminary data.</text>
</comment>
<feature type="non-terminal residue" evidence="2">
    <location>
        <position position="201"/>
    </location>
</feature>
<protein>
    <submittedName>
        <fullName evidence="2">Uncharacterized protein</fullName>
    </submittedName>
</protein>
<sequence>VLVFAPAEVFKSEANRAEGALSFLVSGIYKGSVSAESLSAAFLGKALVLLLWESARLSDQRQERLRRTLAVLTNISQALQALQARLAPGSALQDRKRPEPSLERSAKKRKAGEKETKVIDIAGDGGSGPVRGTPPEVLEILERHFLHVLDILGILLDPRSPKWQEYCDLLSDPFARVRGDVQEEATSPDMARFCRMVSLLL</sequence>
<reference evidence="2" key="1">
    <citation type="submission" date="2021-02" db="EMBL/GenBank/DDBJ databases">
        <authorList>
            <person name="Dougan E. K."/>
            <person name="Rhodes N."/>
            <person name="Thang M."/>
            <person name="Chan C."/>
        </authorList>
    </citation>
    <scope>NUCLEOTIDE SEQUENCE</scope>
</reference>
<dbReference type="EMBL" id="CAJNJA010038188">
    <property type="protein sequence ID" value="CAE7744285.1"/>
    <property type="molecule type" value="Genomic_DNA"/>
</dbReference>
<feature type="region of interest" description="Disordered" evidence="1">
    <location>
        <begin position="89"/>
        <end position="113"/>
    </location>
</feature>
<feature type="non-terminal residue" evidence="2">
    <location>
        <position position="1"/>
    </location>
</feature>
<feature type="compositionally biased region" description="Basic and acidic residues" evidence="1">
    <location>
        <begin position="93"/>
        <end position="105"/>
    </location>
</feature>